<gene>
    <name evidence="1" type="ORF">SDC9_80726</name>
</gene>
<organism evidence="1">
    <name type="scientific">bioreactor metagenome</name>
    <dbReference type="NCBI Taxonomy" id="1076179"/>
    <lineage>
        <taxon>unclassified sequences</taxon>
        <taxon>metagenomes</taxon>
        <taxon>ecological metagenomes</taxon>
    </lineage>
</organism>
<dbReference type="Pfam" id="PF19867">
    <property type="entry name" value="DUF6340"/>
    <property type="match status" value="1"/>
</dbReference>
<reference evidence="1" key="1">
    <citation type="submission" date="2019-08" db="EMBL/GenBank/DDBJ databases">
        <authorList>
            <person name="Kucharzyk K."/>
            <person name="Murdoch R.W."/>
            <person name="Higgins S."/>
            <person name="Loffler F."/>
        </authorList>
    </citation>
    <scope>NUCLEOTIDE SEQUENCE</scope>
</reference>
<dbReference type="InterPro" id="IPR045921">
    <property type="entry name" value="DUF6340"/>
</dbReference>
<dbReference type="AlphaFoldDB" id="A0A644Z7T0"/>
<comment type="caution">
    <text evidence="1">The sequence shown here is derived from an EMBL/GenBank/DDBJ whole genome shotgun (WGS) entry which is preliminary data.</text>
</comment>
<dbReference type="EMBL" id="VSSQ01006884">
    <property type="protein sequence ID" value="MPM34144.1"/>
    <property type="molecule type" value="Genomic_DNA"/>
</dbReference>
<evidence type="ECO:0000313" key="1">
    <source>
        <dbReference type="EMBL" id="MPM34144.1"/>
    </source>
</evidence>
<sequence>MKKLILPLFVVLLFSSSCSKWGWVSLRYPNPPLLTLPDNVKSIAIVNRSLVKSEDKDKNLLESVASAEVAGSDKLASDECIKAVFDRMNGWADISIIIPEKTRLYGTGTRETPELLNWDTVKAICDANKADVLLVLENFDSNSDLVAQTVTNQVGAVVTGQSQPVVPRQIRMNVMSFWRLYDPRSKKILDQYTTKTFILFDNPDGLVIPPPDALPQTAYAAGDEYISRFLPSYYVVRRDMYKRGKGDAKQAFLRAFRHAETADWTGAMEIWQPLTNHPKRKVAGRACLNMAVASEVNGDFQAAYEWANKAYVDYKDKTARYYVNALKYRLSLE</sequence>
<accession>A0A644Z7T0</accession>
<dbReference type="PROSITE" id="PS51257">
    <property type="entry name" value="PROKAR_LIPOPROTEIN"/>
    <property type="match status" value="1"/>
</dbReference>
<protein>
    <submittedName>
        <fullName evidence="1">Uncharacterized protein</fullName>
    </submittedName>
</protein>
<name>A0A644Z7T0_9ZZZZ</name>
<proteinExistence type="predicted"/>